<proteinExistence type="predicted"/>
<feature type="region of interest" description="Disordered" evidence="1">
    <location>
        <begin position="328"/>
        <end position="370"/>
    </location>
</feature>
<feature type="compositionally biased region" description="Low complexity" evidence="1">
    <location>
        <begin position="182"/>
        <end position="215"/>
    </location>
</feature>
<dbReference type="Proteomes" id="UP001583186">
    <property type="component" value="Unassembled WGS sequence"/>
</dbReference>
<feature type="compositionally biased region" description="Pro residues" evidence="1">
    <location>
        <begin position="88"/>
        <end position="99"/>
    </location>
</feature>
<accession>A0ABR3ZSG6</accession>
<feature type="compositionally biased region" description="Pro residues" evidence="1">
    <location>
        <begin position="59"/>
        <end position="70"/>
    </location>
</feature>
<keyword evidence="3" id="KW-1185">Reference proteome</keyword>
<evidence type="ECO:0000313" key="2">
    <source>
        <dbReference type="EMBL" id="KAL1903633.1"/>
    </source>
</evidence>
<sequence>MASPIEADIDVQMADGHAVGGNTVLPSRPAESGDAGTPKASTTAAQAAVSAAVPTLKAPVPPKKSSPPAQPTKTTQTTQTTPSAPSAPSAPPVQKPPPTRVTSAIPAMFVPLTPDADLTQPFNPPCSRFEKAKAMLGTIEYYRDGIREGFMYLADMDRKYIVGAVAEREKAMAKAREEAKTAAEAAANAPPPTASISTKSRAAASAATTPTSATAPPTPTVNENLFVEDDETISPGEIDVMIATMRAPAVPGVDYNMAPNLDQRLPLRFPPEQGEIAGGRQEAVRQINEVVEQALLQMSGFDVHIGQLRSTWTATLEREQKLLDERFGSLPGDKEARAAAQAEMRSNKEGEGATEPAAAKETQDVAMNGT</sequence>
<feature type="region of interest" description="Disordered" evidence="1">
    <location>
        <begin position="1"/>
        <end position="101"/>
    </location>
</feature>
<dbReference type="EMBL" id="JAWCUI010000001">
    <property type="protein sequence ID" value="KAL1903633.1"/>
    <property type="molecule type" value="Genomic_DNA"/>
</dbReference>
<feature type="compositionally biased region" description="Low complexity" evidence="1">
    <location>
        <begin position="40"/>
        <end position="53"/>
    </location>
</feature>
<feature type="region of interest" description="Disordered" evidence="1">
    <location>
        <begin position="182"/>
        <end position="222"/>
    </location>
</feature>
<organism evidence="2 3">
    <name type="scientific">Sporothrix stenoceras</name>
    <dbReference type="NCBI Taxonomy" id="5173"/>
    <lineage>
        <taxon>Eukaryota</taxon>
        <taxon>Fungi</taxon>
        <taxon>Dikarya</taxon>
        <taxon>Ascomycota</taxon>
        <taxon>Pezizomycotina</taxon>
        <taxon>Sordariomycetes</taxon>
        <taxon>Sordariomycetidae</taxon>
        <taxon>Ophiostomatales</taxon>
        <taxon>Ophiostomataceae</taxon>
        <taxon>Sporothrix</taxon>
    </lineage>
</organism>
<reference evidence="2 3" key="1">
    <citation type="journal article" date="2024" name="IMA Fungus">
        <title>IMA Genome - F19 : A genome assembly and annotation guide to empower mycologists, including annotated draft genome sequences of Ceratocystis pirilliformis, Diaporthe australafricana, Fusarium ophioides, Paecilomyces lecythidis, and Sporothrix stenoceras.</title>
        <authorList>
            <person name="Aylward J."/>
            <person name="Wilson A.M."/>
            <person name="Visagie C.M."/>
            <person name="Spraker J."/>
            <person name="Barnes I."/>
            <person name="Buitendag C."/>
            <person name="Ceriani C."/>
            <person name="Del Mar Angel L."/>
            <person name="du Plessis D."/>
            <person name="Fuchs T."/>
            <person name="Gasser K."/>
            <person name="Kramer D."/>
            <person name="Li W."/>
            <person name="Munsamy K."/>
            <person name="Piso A."/>
            <person name="Price J.L."/>
            <person name="Sonnekus B."/>
            <person name="Thomas C."/>
            <person name="van der Nest A."/>
            <person name="van Dijk A."/>
            <person name="van Heerden A."/>
            <person name="van Vuuren N."/>
            <person name="Yilmaz N."/>
            <person name="Duong T.A."/>
            <person name="van der Merwe N.A."/>
            <person name="Wingfield M.J."/>
            <person name="Wingfield B.D."/>
        </authorList>
    </citation>
    <scope>NUCLEOTIDE SEQUENCE [LARGE SCALE GENOMIC DNA]</scope>
    <source>
        <strain evidence="2 3">CMW 5346</strain>
    </source>
</reference>
<comment type="caution">
    <text evidence="2">The sequence shown here is derived from an EMBL/GenBank/DDBJ whole genome shotgun (WGS) entry which is preliminary data.</text>
</comment>
<name>A0ABR3ZSG6_9PEZI</name>
<gene>
    <name evidence="2" type="ORF">Sste5346_000262</name>
</gene>
<evidence type="ECO:0000256" key="1">
    <source>
        <dbReference type="SAM" id="MobiDB-lite"/>
    </source>
</evidence>
<feature type="compositionally biased region" description="Low complexity" evidence="1">
    <location>
        <begin position="71"/>
        <end position="87"/>
    </location>
</feature>
<protein>
    <submittedName>
        <fullName evidence="2">Uncharacterized protein</fullName>
    </submittedName>
</protein>
<feature type="compositionally biased region" description="Basic and acidic residues" evidence="1">
    <location>
        <begin position="328"/>
        <end position="337"/>
    </location>
</feature>
<evidence type="ECO:0000313" key="3">
    <source>
        <dbReference type="Proteomes" id="UP001583186"/>
    </source>
</evidence>